<dbReference type="InterPro" id="IPR036259">
    <property type="entry name" value="MFS_trans_sf"/>
</dbReference>
<evidence type="ECO:0000256" key="1">
    <source>
        <dbReference type="ARBA" id="ARBA00004651"/>
    </source>
</evidence>
<feature type="transmembrane region" description="Helical" evidence="7">
    <location>
        <begin position="158"/>
        <end position="180"/>
    </location>
</feature>
<sequence>MTASNPAPTPEDARFNFTQQEKSITLVGLMVVFLLSALDQTIVSTAMPRIIEQLQGLEYYSWVTTAYLLASTVMVPIYGKLGDLYGRKPILITGILLFLLGSMLCGMSGEPFMHGLFGGGMLQLIVFRALQGLGGAALFTSAFAILGDMFPPAERAKFGGLFGAVFGLSSVVGPLIGGFLTDHGSVTLLGYFIEGWRWVFYVNLPIGMLALFMIISKMPRLSHKANGKIDLLGAGLVIATTIPLLLALTWGGTTYAWDSARIITLFAISAVSLALLLLAERGNPDAIIPLGLFKNRTFTVANLASFVINMAFMGIVMFLPLFMQTVQGISATNSGLSMLPLMAGLIFSSIVSGNLVARTGKYKPFIVGSPVVLLIGVFFLTRIGIDTTRADLAWRMFIVGLGLGPAMSLFNIAIQNAVPMHQMGIATSGAQFYRQIGSTIGAALFGTLLINNLQTELPRHLPQVPGMANAAQHINLGEMRAQSGNSDTGKEIRAAFAKQYAQIERAFSGDAAATRTLLQNPQLPADLKATLQGGGIQVAVHQRLTQEAEQLSAALRQGEAGRQALLKNAAIPAPLKAQLQALPVQALSTPQAAQITAQRFGQGVLAQEDAAVKGATARALAKIKAGLDVQADKLTRQVTIGMKEGFTASVVKMFGTSIWIVLLGLVITLFLPVVPLRSRAPQGRNTDEGAGVPTPLH</sequence>
<reference evidence="9 10" key="1">
    <citation type="submission" date="2017-04" db="EMBL/GenBank/DDBJ databases">
        <authorList>
            <person name="Afonso C.L."/>
            <person name="Miller P.J."/>
            <person name="Scott M.A."/>
            <person name="Spackman E."/>
            <person name="Goraichik I."/>
            <person name="Dimitrov K.M."/>
            <person name="Suarez D.L."/>
            <person name="Swayne D.E."/>
        </authorList>
    </citation>
    <scope>NUCLEOTIDE SEQUENCE [LARGE SCALE GENOMIC DNA]</scope>
    <source>
        <strain evidence="9 10">KR-140</strain>
    </source>
</reference>
<dbReference type="Proteomes" id="UP000192582">
    <property type="component" value="Unassembled WGS sequence"/>
</dbReference>
<feature type="transmembrane region" description="Helical" evidence="7">
    <location>
        <begin position="262"/>
        <end position="279"/>
    </location>
</feature>
<feature type="transmembrane region" description="Helical" evidence="7">
    <location>
        <begin position="59"/>
        <end position="78"/>
    </location>
</feature>
<evidence type="ECO:0000256" key="7">
    <source>
        <dbReference type="SAM" id="Phobius"/>
    </source>
</evidence>
<feature type="transmembrane region" description="Helical" evidence="7">
    <location>
        <begin position="300"/>
        <end position="323"/>
    </location>
</feature>
<evidence type="ECO:0000313" key="9">
    <source>
        <dbReference type="EMBL" id="SMB84698.1"/>
    </source>
</evidence>
<keyword evidence="2" id="KW-0813">Transport</keyword>
<dbReference type="CDD" id="cd17502">
    <property type="entry name" value="MFS_Azr1_MDR_like"/>
    <property type="match status" value="1"/>
</dbReference>
<keyword evidence="4 7" id="KW-0812">Transmembrane</keyword>
<name>A0A1W1UU66_9DEIO</name>
<feature type="transmembrane region" description="Helical" evidence="7">
    <location>
        <begin position="364"/>
        <end position="381"/>
    </location>
</feature>
<dbReference type="STRING" id="695939.SAMN00790413_05243"/>
<keyword evidence="3" id="KW-1003">Cell membrane</keyword>
<dbReference type="InterPro" id="IPR011701">
    <property type="entry name" value="MFS"/>
</dbReference>
<feature type="transmembrane region" description="Helical" evidence="7">
    <location>
        <begin position="393"/>
        <end position="414"/>
    </location>
</feature>
<feature type="transmembrane region" description="Helical" evidence="7">
    <location>
        <begin position="335"/>
        <end position="357"/>
    </location>
</feature>
<evidence type="ECO:0000256" key="5">
    <source>
        <dbReference type="ARBA" id="ARBA00022989"/>
    </source>
</evidence>
<dbReference type="FunFam" id="1.20.1720.10:FF:000004">
    <property type="entry name" value="EmrB/QacA family drug resistance transporter"/>
    <property type="match status" value="1"/>
</dbReference>
<evidence type="ECO:0000256" key="2">
    <source>
        <dbReference type="ARBA" id="ARBA00022448"/>
    </source>
</evidence>
<feature type="domain" description="Major facilitator superfamily (MFS) profile" evidence="8">
    <location>
        <begin position="25"/>
        <end position="484"/>
    </location>
</feature>
<evidence type="ECO:0000256" key="4">
    <source>
        <dbReference type="ARBA" id="ARBA00022692"/>
    </source>
</evidence>
<keyword evidence="10" id="KW-1185">Reference proteome</keyword>
<keyword evidence="5 7" id="KW-1133">Transmembrane helix</keyword>
<protein>
    <submittedName>
        <fullName evidence="9">Drug resistance transporter, EmrB/QacA subfamily</fullName>
    </submittedName>
</protein>
<dbReference type="NCBIfam" id="TIGR00711">
    <property type="entry name" value="efflux_EmrB"/>
    <property type="match status" value="1"/>
</dbReference>
<organism evidence="9 10">
    <name type="scientific">Deinococcus hopiensis KR-140</name>
    <dbReference type="NCBI Taxonomy" id="695939"/>
    <lineage>
        <taxon>Bacteria</taxon>
        <taxon>Thermotogati</taxon>
        <taxon>Deinococcota</taxon>
        <taxon>Deinococci</taxon>
        <taxon>Deinococcales</taxon>
        <taxon>Deinococcaceae</taxon>
        <taxon>Deinococcus</taxon>
    </lineage>
</organism>
<dbReference type="PROSITE" id="PS50850">
    <property type="entry name" value="MFS"/>
    <property type="match status" value="1"/>
</dbReference>
<keyword evidence="6 7" id="KW-0472">Membrane</keyword>
<feature type="transmembrane region" description="Helical" evidence="7">
    <location>
        <begin position="90"/>
        <end position="109"/>
    </location>
</feature>
<feature type="transmembrane region" description="Helical" evidence="7">
    <location>
        <begin position="650"/>
        <end position="671"/>
    </location>
</feature>
<evidence type="ECO:0000256" key="6">
    <source>
        <dbReference type="ARBA" id="ARBA00023136"/>
    </source>
</evidence>
<comment type="subcellular location">
    <subcellularLocation>
        <location evidence="1">Cell membrane</location>
        <topology evidence="1">Multi-pass membrane protein</topology>
    </subcellularLocation>
</comment>
<gene>
    <name evidence="9" type="ORF">SAMN00790413_05243</name>
</gene>
<feature type="transmembrane region" description="Helical" evidence="7">
    <location>
        <begin position="231"/>
        <end position="250"/>
    </location>
</feature>
<dbReference type="SUPFAM" id="SSF103473">
    <property type="entry name" value="MFS general substrate transporter"/>
    <property type="match status" value="1"/>
</dbReference>
<evidence type="ECO:0000259" key="8">
    <source>
        <dbReference type="PROSITE" id="PS50850"/>
    </source>
</evidence>
<dbReference type="EMBL" id="FWWU01000007">
    <property type="protein sequence ID" value="SMB84698.1"/>
    <property type="molecule type" value="Genomic_DNA"/>
</dbReference>
<dbReference type="Gene3D" id="1.20.1720.10">
    <property type="entry name" value="Multidrug resistance protein D"/>
    <property type="match status" value="1"/>
</dbReference>
<dbReference type="PANTHER" id="PTHR23501">
    <property type="entry name" value="MAJOR FACILITATOR SUPERFAMILY"/>
    <property type="match status" value="1"/>
</dbReference>
<dbReference type="GO" id="GO:0005886">
    <property type="term" value="C:plasma membrane"/>
    <property type="evidence" value="ECO:0007669"/>
    <property type="project" value="UniProtKB-SubCell"/>
</dbReference>
<feature type="transmembrane region" description="Helical" evidence="7">
    <location>
        <begin position="24"/>
        <end position="47"/>
    </location>
</feature>
<feature type="transmembrane region" description="Helical" evidence="7">
    <location>
        <begin position="121"/>
        <end position="146"/>
    </location>
</feature>
<dbReference type="OrthoDB" id="52797at2"/>
<dbReference type="AlphaFoldDB" id="A0A1W1UU66"/>
<proteinExistence type="predicted"/>
<dbReference type="GO" id="GO:0022857">
    <property type="term" value="F:transmembrane transporter activity"/>
    <property type="evidence" value="ECO:0007669"/>
    <property type="project" value="InterPro"/>
</dbReference>
<feature type="transmembrane region" description="Helical" evidence="7">
    <location>
        <begin position="200"/>
        <end position="219"/>
    </location>
</feature>
<dbReference type="PANTHER" id="PTHR23501:SF197">
    <property type="entry name" value="COMD"/>
    <property type="match status" value="1"/>
</dbReference>
<dbReference type="InterPro" id="IPR020846">
    <property type="entry name" value="MFS_dom"/>
</dbReference>
<accession>A0A1W1UU66</accession>
<dbReference type="Pfam" id="PF07690">
    <property type="entry name" value="MFS_1"/>
    <property type="match status" value="1"/>
</dbReference>
<evidence type="ECO:0000256" key="3">
    <source>
        <dbReference type="ARBA" id="ARBA00022475"/>
    </source>
</evidence>
<dbReference type="Gene3D" id="1.20.1250.20">
    <property type="entry name" value="MFS general substrate transporter like domains"/>
    <property type="match status" value="1"/>
</dbReference>
<evidence type="ECO:0000313" key="10">
    <source>
        <dbReference type="Proteomes" id="UP000192582"/>
    </source>
</evidence>
<dbReference type="InterPro" id="IPR004638">
    <property type="entry name" value="EmrB-like"/>
</dbReference>
<dbReference type="RefSeq" id="WP_084047036.1">
    <property type="nucleotide sequence ID" value="NZ_FWWU01000007.1"/>
</dbReference>